<dbReference type="AlphaFoldDB" id="A0A1I4L4I4"/>
<dbReference type="RefSeq" id="WP_091951163.1">
    <property type="nucleotide sequence ID" value="NZ_FOSV01000027.1"/>
</dbReference>
<name>A0A1I4L4I4_9HYPH</name>
<sequence length="115" mass="12432">MRAEERAVGAPAAGMVKLTQEAIGFNDLDVLHRNGLISRDVPGRVMGIEAAGTVTAVGPGVDGFAGGDRVGYLRSQSQASRCSCRDACTVVPPDRDCLPFHAWHVPHLRERTHRW</sequence>
<dbReference type="EMBL" id="FOSV01000027">
    <property type="protein sequence ID" value="SFL85874.1"/>
    <property type="molecule type" value="Genomic_DNA"/>
</dbReference>
<evidence type="ECO:0000313" key="3">
    <source>
        <dbReference type="Proteomes" id="UP000198804"/>
    </source>
</evidence>
<proteinExistence type="predicted"/>
<dbReference type="STRING" id="414703.SAMN04488125_12753"/>
<dbReference type="Gene3D" id="3.90.180.10">
    <property type="entry name" value="Medium-chain alcohol dehydrogenases, catalytic domain"/>
    <property type="match status" value="1"/>
</dbReference>
<keyword evidence="3" id="KW-1185">Reference proteome</keyword>
<gene>
    <name evidence="2" type="ORF">SAMN04488125_12753</name>
</gene>
<dbReference type="InterPro" id="IPR013154">
    <property type="entry name" value="ADH-like_N"/>
</dbReference>
<organism evidence="2 3">
    <name type="scientific">Methylorubrum salsuginis</name>
    <dbReference type="NCBI Taxonomy" id="414703"/>
    <lineage>
        <taxon>Bacteria</taxon>
        <taxon>Pseudomonadati</taxon>
        <taxon>Pseudomonadota</taxon>
        <taxon>Alphaproteobacteria</taxon>
        <taxon>Hyphomicrobiales</taxon>
        <taxon>Methylobacteriaceae</taxon>
        <taxon>Methylorubrum</taxon>
    </lineage>
</organism>
<reference evidence="3" key="1">
    <citation type="submission" date="2016-10" db="EMBL/GenBank/DDBJ databases">
        <authorList>
            <person name="Varghese N."/>
            <person name="Submissions S."/>
        </authorList>
    </citation>
    <scope>NUCLEOTIDE SEQUENCE [LARGE SCALE GENOMIC DNA]</scope>
    <source>
        <strain evidence="3">CGMCC 1.6474</strain>
    </source>
</reference>
<dbReference type="SUPFAM" id="SSF50129">
    <property type="entry name" value="GroES-like"/>
    <property type="match status" value="1"/>
</dbReference>
<accession>A0A1I4L4I4</accession>
<dbReference type="InterPro" id="IPR011032">
    <property type="entry name" value="GroES-like_sf"/>
</dbReference>
<dbReference type="Proteomes" id="UP000198804">
    <property type="component" value="Unassembled WGS sequence"/>
</dbReference>
<evidence type="ECO:0000313" key="2">
    <source>
        <dbReference type="EMBL" id="SFL85874.1"/>
    </source>
</evidence>
<feature type="domain" description="Alcohol dehydrogenase-like N-terminal" evidence="1">
    <location>
        <begin position="14"/>
        <end position="82"/>
    </location>
</feature>
<protein>
    <submittedName>
        <fullName evidence="2">Alcohol dehydrogenase GroES-like domain-containing protein</fullName>
    </submittedName>
</protein>
<dbReference type="Pfam" id="PF08240">
    <property type="entry name" value="ADH_N"/>
    <property type="match status" value="1"/>
</dbReference>
<dbReference type="OrthoDB" id="9809185at2"/>
<evidence type="ECO:0000259" key="1">
    <source>
        <dbReference type="Pfam" id="PF08240"/>
    </source>
</evidence>